<evidence type="ECO:0000313" key="2">
    <source>
        <dbReference type="Proteomes" id="UP001055439"/>
    </source>
</evidence>
<dbReference type="Proteomes" id="UP001055439">
    <property type="component" value="Chromosome 9"/>
</dbReference>
<gene>
    <name evidence="1" type="ORF">MUK42_33264</name>
</gene>
<accession>A0A9E7L3D6</accession>
<dbReference type="AlphaFoldDB" id="A0A9E7L3D6"/>
<keyword evidence="2" id="KW-1185">Reference proteome</keyword>
<dbReference type="EMBL" id="CP097511">
    <property type="protein sequence ID" value="URE42562.1"/>
    <property type="molecule type" value="Genomic_DNA"/>
</dbReference>
<evidence type="ECO:0000313" key="1">
    <source>
        <dbReference type="EMBL" id="URE42562.1"/>
    </source>
</evidence>
<protein>
    <submittedName>
        <fullName evidence="1">Uncharacterized protein</fullName>
    </submittedName>
</protein>
<organism evidence="1 2">
    <name type="scientific">Musa troglodytarum</name>
    <name type="common">fe'i banana</name>
    <dbReference type="NCBI Taxonomy" id="320322"/>
    <lineage>
        <taxon>Eukaryota</taxon>
        <taxon>Viridiplantae</taxon>
        <taxon>Streptophyta</taxon>
        <taxon>Embryophyta</taxon>
        <taxon>Tracheophyta</taxon>
        <taxon>Spermatophyta</taxon>
        <taxon>Magnoliopsida</taxon>
        <taxon>Liliopsida</taxon>
        <taxon>Zingiberales</taxon>
        <taxon>Musaceae</taxon>
        <taxon>Musa</taxon>
    </lineage>
</organism>
<sequence length="99" mass="11202">MYSLFPRYPKKSPVLRAHLASGFISPSFFFASILIPNSLSISISDHLFPYITTQPLLSIARLLPPPTPLPFYSSPLLPWNPPRGSRHRFGLRLIDRPSD</sequence>
<reference evidence="1" key="1">
    <citation type="submission" date="2022-05" db="EMBL/GenBank/DDBJ databases">
        <title>The Musa troglodytarum L. genome provides insights into the mechanism of non-climacteric behaviour and enrichment of carotenoids.</title>
        <authorList>
            <person name="Wang J."/>
        </authorList>
    </citation>
    <scope>NUCLEOTIDE SEQUENCE</scope>
    <source>
        <tissue evidence="1">Leaf</tissue>
    </source>
</reference>
<name>A0A9E7L3D6_9LILI</name>
<proteinExistence type="predicted"/>